<evidence type="ECO:0000256" key="1">
    <source>
        <dbReference type="ARBA" id="ARBA00006326"/>
    </source>
</evidence>
<evidence type="ECO:0000256" key="2">
    <source>
        <dbReference type="ARBA" id="ARBA00029688"/>
    </source>
</evidence>
<dbReference type="Pfam" id="PF04614">
    <property type="entry name" value="Pex19"/>
    <property type="match status" value="1"/>
</dbReference>
<name>A0A224Z5T1_9ACAR</name>
<organism evidence="4">
    <name type="scientific">Rhipicephalus zambeziensis</name>
    <dbReference type="NCBI Taxonomy" id="60191"/>
    <lineage>
        <taxon>Eukaryota</taxon>
        <taxon>Metazoa</taxon>
        <taxon>Ecdysozoa</taxon>
        <taxon>Arthropoda</taxon>
        <taxon>Chelicerata</taxon>
        <taxon>Arachnida</taxon>
        <taxon>Acari</taxon>
        <taxon>Parasitiformes</taxon>
        <taxon>Ixodida</taxon>
        <taxon>Ixodoidea</taxon>
        <taxon>Ixodidae</taxon>
        <taxon>Rhipicephalinae</taxon>
        <taxon>Rhipicephalus</taxon>
        <taxon>Rhipicephalus</taxon>
    </lineage>
</organism>
<dbReference type="Gene3D" id="1.20.120.900">
    <property type="entry name" value="Pex19, mPTS binding domain"/>
    <property type="match status" value="1"/>
</dbReference>
<dbReference type="AlphaFoldDB" id="A0A224Z5T1"/>
<feature type="compositionally biased region" description="Basic and acidic residues" evidence="3">
    <location>
        <begin position="1"/>
        <end position="12"/>
    </location>
</feature>
<dbReference type="GO" id="GO:0033328">
    <property type="term" value="F:peroxisome membrane targeting sequence binding"/>
    <property type="evidence" value="ECO:0007669"/>
    <property type="project" value="TreeGrafter"/>
</dbReference>
<reference evidence="4" key="1">
    <citation type="journal article" date="2017" name="Parasit. Vectors">
        <title>Sialotranscriptomics of Rhipicephalus zambeziensis reveals intricate expression profiles of secretory proteins and suggests tight temporal transcriptional regulation during blood-feeding.</title>
        <authorList>
            <person name="de Castro M.H."/>
            <person name="de Klerk D."/>
            <person name="Pienaar R."/>
            <person name="Rees D.J.G."/>
            <person name="Mans B.J."/>
        </authorList>
    </citation>
    <scope>NUCLEOTIDE SEQUENCE</scope>
    <source>
        <tissue evidence="4">Salivary glands</tissue>
    </source>
</reference>
<protein>
    <recommendedName>
        <fullName evidence="2">Peroxin-19</fullName>
    </recommendedName>
</protein>
<evidence type="ECO:0000256" key="3">
    <source>
        <dbReference type="SAM" id="MobiDB-lite"/>
    </source>
</evidence>
<feature type="region of interest" description="Disordered" evidence="3">
    <location>
        <begin position="1"/>
        <end position="39"/>
    </location>
</feature>
<dbReference type="GO" id="GO:0005778">
    <property type="term" value="C:peroxisomal membrane"/>
    <property type="evidence" value="ECO:0007669"/>
    <property type="project" value="TreeGrafter"/>
</dbReference>
<dbReference type="InterPro" id="IPR006708">
    <property type="entry name" value="Pex19"/>
</dbReference>
<evidence type="ECO:0000313" key="4">
    <source>
        <dbReference type="EMBL" id="MAA21632.1"/>
    </source>
</evidence>
<accession>A0A224Z5T1</accession>
<dbReference type="PANTHER" id="PTHR12774">
    <property type="entry name" value="PEROXISOMAL BIOGENESIS FACTOR 19"/>
    <property type="match status" value="1"/>
</dbReference>
<dbReference type="InterPro" id="IPR038322">
    <property type="entry name" value="Pex19_C_sf"/>
</dbReference>
<feature type="compositionally biased region" description="Polar residues" evidence="3">
    <location>
        <begin position="18"/>
        <end position="33"/>
    </location>
</feature>
<dbReference type="EMBL" id="GFPF01010486">
    <property type="protein sequence ID" value="MAA21632.1"/>
    <property type="molecule type" value="Transcribed_RNA"/>
</dbReference>
<sequence>MSPPRYKGDAHRIHPSIRFSQAKQVANHNQAKSCNEDGRRSEGVGAALVVYVVECSFAMASEKQNCANESDDPAVTAKDEPVDEELDHLLDSALQDFEKPSSDSAKAQANLEAEPVVDTERPHPWTAEFGQFADVMQGLLQEDPQLQEQFSRIAQSANRAASAASDEEFAATLNETLRNISDTALAFGDPPSEDELSRLVGSLGLEGGGGGGGDGLVSVMQGMMQNLLSKDLLYPALRDIVDKYPDWLADKRPSLADEEYERYNRQFGLMRQVCEEFEAEGPSDGAEVKQARFERVLSLMQKMQECGHPPKDLVEIGPDIGLDGRAPGMPEQCAVM</sequence>
<dbReference type="GO" id="GO:0045046">
    <property type="term" value="P:protein import into peroxisome membrane"/>
    <property type="evidence" value="ECO:0007669"/>
    <property type="project" value="TreeGrafter"/>
</dbReference>
<proteinExistence type="inferred from homology"/>
<comment type="similarity">
    <text evidence="1">Belongs to the peroxin-19 family.</text>
</comment>
<dbReference type="PANTHER" id="PTHR12774:SF2">
    <property type="entry name" value="PEROXISOMAL BIOGENESIS FACTOR 19"/>
    <property type="match status" value="1"/>
</dbReference>